<feature type="domain" description="Thiamine pyrophosphate enzyme N-terminal TPP-binding" evidence="7">
    <location>
        <begin position="12"/>
        <end position="116"/>
    </location>
</feature>
<reference evidence="8 9" key="1">
    <citation type="submission" date="2024-03" db="EMBL/GenBank/DDBJ databases">
        <title>Phenotype and Genome Characterization of a Sulfate-Reducing Bacterium Pseudodesulfovibrio sp. strain 5S69, isolated from Petroleum Reservoir in Tatarstan (Russia).</title>
        <authorList>
            <person name="Bidzhieva S.K."/>
            <person name="Kadnikov V."/>
            <person name="Tourova T.P."/>
            <person name="Samigullina S.R."/>
            <person name="Sokolova D.S."/>
            <person name="Poltaraus A.B."/>
            <person name="Avtukh A.N."/>
            <person name="Tereshina V.M."/>
            <person name="Mardanov A.V."/>
            <person name="Nazina T.N."/>
        </authorList>
    </citation>
    <scope>NUCLEOTIDE SEQUENCE [LARGE SCALE GENOMIC DNA]</scope>
    <source>
        <strain evidence="8 9">5S69</strain>
    </source>
</reference>
<evidence type="ECO:0000256" key="5">
    <source>
        <dbReference type="ARBA" id="ARBA00023211"/>
    </source>
</evidence>
<name>A0ABZ2ITC4_9BACT</name>
<dbReference type="InterPro" id="IPR029061">
    <property type="entry name" value="THDP-binding"/>
</dbReference>
<dbReference type="PIRSF" id="PIRSF004983">
    <property type="entry name" value="MenD"/>
    <property type="match status" value="1"/>
</dbReference>
<dbReference type="RefSeq" id="WP_338667629.1">
    <property type="nucleotide sequence ID" value="NZ_CP146609.1"/>
</dbReference>
<keyword evidence="4" id="KW-0786">Thiamine pyrophosphate</keyword>
<feature type="domain" description="Thiamine pyrophosphate enzyme TPP-binding" evidence="6">
    <location>
        <begin position="386"/>
        <end position="540"/>
    </location>
</feature>
<dbReference type="InterPro" id="IPR004433">
    <property type="entry name" value="MenaQ_synth_MenD"/>
</dbReference>
<keyword evidence="2" id="KW-0479">Metal-binding</keyword>
<dbReference type="EMBL" id="CP146609">
    <property type="protein sequence ID" value="WWX21955.1"/>
    <property type="molecule type" value="Genomic_DNA"/>
</dbReference>
<dbReference type="Pfam" id="PF02776">
    <property type="entry name" value="TPP_enzyme_N"/>
    <property type="match status" value="1"/>
</dbReference>
<gene>
    <name evidence="8" type="ORF">V8V93_16100</name>
</gene>
<dbReference type="SUPFAM" id="SSF52518">
    <property type="entry name" value="Thiamin diphosphate-binding fold (THDP-binding)"/>
    <property type="match status" value="2"/>
</dbReference>
<dbReference type="PANTHER" id="PTHR42916">
    <property type="entry name" value="2-SUCCINYL-5-ENOLPYRUVYL-6-HYDROXY-3-CYCLOHEXENE-1-CARBOXYLATE SYNTHASE"/>
    <property type="match status" value="1"/>
</dbReference>
<evidence type="ECO:0000313" key="8">
    <source>
        <dbReference type="EMBL" id="WWX21955.1"/>
    </source>
</evidence>
<keyword evidence="9" id="KW-1185">Reference proteome</keyword>
<dbReference type="Gene3D" id="3.40.50.1220">
    <property type="entry name" value="TPP-binding domain"/>
    <property type="match status" value="1"/>
</dbReference>
<evidence type="ECO:0000256" key="1">
    <source>
        <dbReference type="ARBA" id="ARBA00022679"/>
    </source>
</evidence>
<evidence type="ECO:0000256" key="2">
    <source>
        <dbReference type="ARBA" id="ARBA00022723"/>
    </source>
</evidence>
<sequence length="587" mass="65348">METYYSDDKNVQILVALLKAHGIRKVVASPGTTNMALVGSCQHDPWFEMYSCVDERSAAYMACGLAGESGEPVVLTCTGATASRNYFSGLSEAFYRKLPILAVTFFVSYYGIGNLEPQVVDRSISPKDTVRYKIELPHIKDDADFRFAELKMNTAILELHRNGGGPVHINLATLRGDFPVKELPAVRVINRITCNDEFPQLPKDAKRIAIYVCSHAPWTEAQTKAVDAFCARNDAIVFCDHSSGYKGKYRVLFALVAGQDQYASPLCFPDLLIHVGELSGDYYTYGRMMSLREAWRVSLDGEVRDTFRNLRYIFDMDEQAFFDHYAKNPVSESMAEDEYLNACLAEYARLYAKIPEMPLSNGWIAKNVAPRIPEHCVLHFGVSNTMRSWTFFDVPRSVVTSANVGCRGIDGALSTLIGASLVNPEVLHFGVMGDLTFFYDMNSLGNRHVGNNVRILLVNNGRGTEFRLYTHPGQRLMGEDADLYVAAAGHFGNKSPELVKGYASALGFEYLCASNKEEFVSVIERFLTPELTSRPMLLEVFTDSQDESDALKILKNLETTAEGQAKEIAKNLLGDSGVRFVKKLLGK</sequence>
<evidence type="ECO:0000256" key="3">
    <source>
        <dbReference type="ARBA" id="ARBA00022842"/>
    </source>
</evidence>
<dbReference type="CDD" id="cd07037">
    <property type="entry name" value="TPP_PYR_MenD"/>
    <property type="match status" value="1"/>
</dbReference>
<protein>
    <submittedName>
        <fullName evidence="8">Thiamine pyrophosphate-binding protein</fullName>
    </submittedName>
</protein>
<keyword evidence="5" id="KW-0464">Manganese</keyword>
<dbReference type="PANTHER" id="PTHR42916:SF1">
    <property type="entry name" value="PROTEIN PHYLLO, CHLOROPLASTIC"/>
    <property type="match status" value="1"/>
</dbReference>
<evidence type="ECO:0000259" key="6">
    <source>
        <dbReference type="Pfam" id="PF02775"/>
    </source>
</evidence>
<dbReference type="InterPro" id="IPR011766">
    <property type="entry name" value="TPP_enzyme_TPP-bd"/>
</dbReference>
<evidence type="ECO:0000313" key="9">
    <source>
        <dbReference type="Proteomes" id="UP001385389"/>
    </source>
</evidence>
<dbReference type="Proteomes" id="UP001385389">
    <property type="component" value="Chromosome"/>
</dbReference>
<dbReference type="Gene3D" id="3.40.50.970">
    <property type="match status" value="2"/>
</dbReference>
<evidence type="ECO:0000256" key="4">
    <source>
        <dbReference type="ARBA" id="ARBA00023052"/>
    </source>
</evidence>
<organism evidence="8 9">
    <name type="scientific">Pseudodesulfovibrio methanolicus</name>
    <dbReference type="NCBI Taxonomy" id="3126690"/>
    <lineage>
        <taxon>Bacteria</taxon>
        <taxon>Pseudomonadati</taxon>
        <taxon>Thermodesulfobacteriota</taxon>
        <taxon>Desulfovibrionia</taxon>
        <taxon>Desulfovibrionales</taxon>
        <taxon>Desulfovibrionaceae</taxon>
    </lineage>
</organism>
<keyword evidence="3" id="KW-0460">Magnesium</keyword>
<dbReference type="Pfam" id="PF02775">
    <property type="entry name" value="TPP_enzyme_C"/>
    <property type="match status" value="1"/>
</dbReference>
<dbReference type="InterPro" id="IPR012001">
    <property type="entry name" value="Thiamin_PyroP_enz_TPP-bd_dom"/>
</dbReference>
<proteinExistence type="predicted"/>
<accession>A0ABZ2ITC4</accession>
<keyword evidence="1" id="KW-0808">Transferase</keyword>
<evidence type="ECO:0000259" key="7">
    <source>
        <dbReference type="Pfam" id="PF02776"/>
    </source>
</evidence>